<organism evidence="3 4">
    <name type="scientific">Rhizopus microsporus ATCC 52813</name>
    <dbReference type="NCBI Taxonomy" id="1340429"/>
    <lineage>
        <taxon>Eukaryota</taxon>
        <taxon>Fungi</taxon>
        <taxon>Fungi incertae sedis</taxon>
        <taxon>Mucoromycota</taxon>
        <taxon>Mucoromycotina</taxon>
        <taxon>Mucoromycetes</taxon>
        <taxon>Mucorales</taxon>
        <taxon>Mucorineae</taxon>
        <taxon>Rhizopodaceae</taxon>
        <taxon>Rhizopus</taxon>
    </lineage>
</organism>
<protein>
    <submittedName>
        <fullName evidence="3">Uncharacterized protein</fullName>
    </submittedName>
</protein>
<evidence type="ECO:0000313" key="3">
    <source>
        <dbReference type="EMBL" id="PHZ08923.1"/>
    </source>
</evidence>
<evidence type="ECO:0000256" key="1">
    <source>
        <dbReference type="SAM" id="Coils"/>
    </source>
</evidence>
<dbReference type="Proteomes" id="UP000242254">
    <property type="component" value="Unassembled WGS sequence"/>
</dbReference>
<feature type="compositionally biased region" description="Basic and acidic residues" evidence="2">
    <location>
        <begin position="226"/>
        <end position="235"/>
    </location>
</feature>
<keyword evidence="1" id="KW-0175">Coiled coil</keyword>
<evidence type="ECO:0000313" key="4">
    <source>
        <dbReference type="Proteomes" id="UP000242254"/>
    </source>
</evidence>
<dbReference type="RefSeq" id="XP_023462631.1">
    <property type="nucleotide sequence ID" value="XM_023609515.1"/>
</dbReference>
<feature type="coiled-coil region" evidence="1">
    <location>
        <begin position="128"/>
        <end position="155"/>
    </location>
</feature>
<reference evidence="3 4" key="1">
    <citation type="journal article" date="2016" name="Proc. Natl. Acad. Sci. U.S.A.">
        <title>Lipid metabolic changes in an early divergent fungus govern the establishment of a mutualistic symbiosis with endobacteria.</title>
        <authorList>
            <person name="Lastovetsky O.A."/>
            <person name="Gaspar M.L."/>
            <person name="Mondo S.J."/>
            <person name="LaButti K.M."/>
            <person name="Sandor L."/>
            <person name="Grigoriev I.V."/>
            <person name="Henry S.A."/>
            <person name="Pawlowska T.E."/>
        </authorList>
    </citation>
    <scope>NUCLEOTIDE SEQUENCE [LARGE SCALE GENOMIC DNA]</scope>
    <source>
        <strain evidence="3 4">ATCC 52813</strain>
    </source>
</reference>
<gene>
    <name evidence="3" type="ORF">RHIMIDRAFT_241139</name>
</gene>
<dbReference type="GeneID" id="35440505"/>
<feature type="region of interest" description="Disordered" evidence="2">
    <location>
        <begin position="213"/>
        <end position="235"/>
    </location>
</feature>
<dbReference type="EMBL" id="KZ303861">
    <property type="protein sequence ID" value="PHZ08923.1"/>
    <property type="molecule type" value="Genomic_DNA"/>
</dbReference>
<name>A0A2G4SJI7_RHIZD</name>
<sequence>MESFFRLPQLSHTFYLISEVAKSLRTYLLLNKICRLTERFDSLRRQIVCRNCKETSSFHRNGNTPGNPPQPTFICKSCGKAYNAPTVVEIVGLISTETTPHSSDHNAIEISRYVDEQPDNVSDGALDIAQLQATIQQLYTELKQTKIELQQAHAELLVMPTTILVGSAPSFNVPRIRGSNYGECQHIFIRIQHGRTLSIVLSKNANQTRTKIEWSTNTGGNPYRIGEQHRDTTSR</sequence>
<proteinExistence type="predicted"/>
<dbReference type="AlphaFoldDB" id="A0A2G4SJI7"/>
<evidence type="ECO:0000256" key="2">
    <source>
        <dbReference type="SAM" id="MobiDB-lite"/>
    </source>
</evidence>
<accession>A0A2G4SJI7</accession>
<keyword evidence="4" id="KW-1185">Reference proteome</keyword>